<evidence type="ECO:0000256" key="1">
    <source>
        <dbReference type="ARBA" id="ARBA00022741"/>
    </source>
</evidence>
<dbReference type="Pfam" id="PF09383">
    <property type="entry name" value="NIL"/>
    <property type="match status" value="1"/>
</dbReference>
<dbReference type="InterPro" id="IPR015854">
    <property type="entry name" value="ABC_transpr_LolD-like"/>
</dbReference>
<keyword evidence="6" id="KW-1185">Reference proteome</keyword>
<keyword evidence="3" id="KW-0029">Amino-acid transport</keyword>
<evidence type="ECO:0000256" key="2">
    <source>
        <dbReference type="ARBA" id="ARBA00022840"/>
    </source>
</evidence>
<dbReference type="SMART" id="SM00382">
    <property type="entry name" value="AAA"/>
    <property type="match status" value="1"/>
</dbReference>
<dbReference type="Proteomes" id="UP001500729">
    <property type="component" value="Unassembled WGS sequence"/>
</dbReference>
<comment type="caution">
    <text evidence="5">The sequence shown here is derived from an EMBL/GenBank/DDBJ whole genome shotgun (WGS) entry which is preliminary data.</text>
</comment>
<dbReference type="PROSITE" id="PS50893">
    <property type="entry name" value="ABC_TRANSPORTER_2"/>
    <property type="match status" value="1"/>
</dbReference>
<dbReference type="InterPro" id="IPR003439">
    <property type="entry name" value="ABC_transporter-like_ATP-bd"/>
</dbReference>
<sequence>MLAVENLCKTHPHRAEPALDGVELRARPATICGVFGPAGSGKTSLLRCLAGLDVADSGRVTVSGRPVALRRGRRRGARRPVGFVPESDALLHECTVAGNIARPFELAGFDRVARQVRVAELLELTGLRAESHASLFQLRPEQLRRLQVAQALAAGASVLVLDDVDEHVGSGGGGALATVLDRVRGELGLTVVLATDDSEVVRRLCDDVVVLDGGRVLESGPVLELLARRRSRTAELLLDPVAAPAVAGPLRAGLPGDACLVDVVLVGYAAVGSLLPLAVSRFGIAMTYLSGGVVPVAGTLVGRFRVSIAGHGTGRALDWLASQRCAVWEVEDPTMAA</sequence>
<organism evidence="5 6">
    <name type="scientific">Saccharopolyspora erythraea</name>
    <name type="common">Streptomyces erythraeus</name>
    <dbReference type="NCBI Taxonomy" id="1836"/>
    <lineage>
        <taxon>Bacteria</taxon>
        <taxon>Bacillati</taxon>
        <taxon>Actinomycetota</taxon>
        <taxon>Actinomycetes</taxon>
        <taxon>Pseudonocardiales</taxon>
        <taxon>Pseudonocardiaceae</taxon>
        <taxon>Saccharopolyspora</taxon>
    </lineage>
</organism>
<proteinExistence type="predicted"/>
<evidence type="ECO:0000313" key="6">
    <source>
        <dbReference type="Proteomes" id="UP001500729"/>
    </source>
</evidence>
<dbReference type="SUPFAM" id="SSF52540">
    <property type="entry name" value="P-loop containing nucleoside triphosphate hydrolases"/>
    <property type="match status" value="1"/>
</dbReference>
<dbReference type="SMART" id="SM00930">
    <property type="entry name" value="NIL"/>
    <property type="match status" value="1"/>
</dbReference>
<feature type="domain" description="ABC transporter" evidence="4">
    <location>
        <begin position="2"/>
        <end position="238"/>
    </location>
</feature>
<keyword evidence="2 5" id="KW-0067">ATP-binding</keyword>
<dbReference type="InterPro" id="IPR018449">
    <property type="entry name" value="NIL_domain"/>
</dbReference>
<accession>A0ABN1D8A0</accession>
<dbReference type="RefSeq" id="WP_009947035.1">
    <property type="nucleotide sequence ID" value="NZ_BAAAGS010000026.1"/>
</dbReference>
<dbReference type="EMBL" id="BAAAGS010000026">
    <property type="protein sequence ID" value="GAA0536315.1"/>
    <property type="molecule type" value="Genomic_DNA"/>
</dbReference>
<dbReference type="Pfam" id="PF00005">
    <property type="entry name" value="ABC_tran"/>
    <property type="match status" value="1"/>
</dbReference>
<gene>
    <name evidence="5" type="ORF">GCM10009533_39420</name>
</gene>
<protein>
    <submittedName>
        <fullName evidence="5">ATP-binding cassette domain-containing protein</fullName>
    </submittedName>
</protein>
<dbReference type="InterPro" id="IPR027417">
    <property type="entry name" value="P-loop_NTPase"/>
</dbReference>
<dbReference type="Gene3D" id="3.40.50.300">
    <property type="entry name" value="P-loop containing nucleotide triphosphate hydrolases"/>
    <property type="match status" value="1"/>
</dbReference>
<evidence type="ECO:0000313" key="5">
    <source>
        <dbReference type="EMBL" id="GAA0536315.1"/>
    </source>
</evidence>
<evidence type="ECO:0000256" key="3">
    <source>
        <dbReference type="ARBA" id="ARBA00022970"/>
    </source>
</evidence>
<keyword evidence="1" id="KW-0547">Nucleotide-binding</keyword>
<name>A0ABN1D8A0_SACER</name>
<reference evidence="5 6" key="1">
    <citation type="journal article" date="2019" name="Int. J. Syst. Evol. Microbiol.">
        <title>The Global Catalogue of Microorganisms (GCM) 10K type strain sequencing project: providing services to taxonomists for standard genome sequencing and annotation.</title>
        <authorList>
            <consortium name="The Broad Institute Genomics Platform"/>
            <consortium name="The Broad Institute Genome Sequencing Center for Infectious Disease"/>
            <person name="Wu L."/>
            <person name="Ma J."/>
        </authorList>
    </citation>
    <scope>NUCLEOTIDE SEQUENCE [LARGE SCALE GENOMIC DNA]</scope>
    <source>
        <strain evidence="5 6">JCM 10303</strain>
    </source>
</reference>
<evidence type="ECO:0000259" key="4">
    <source>
        <dbReference type="PROSITE" id="PS50893"/>
    </source>
</evidence>
<dbReference type="GO" id="GO:0005524">
    <property type="term" value="F:ATP binding"/>
    <property type="evidence" value="ECO:0007669"/>
    <property type="project" value="UniProtKB-KW"/>
</dbReference>
<dbReference type="InterPro" id="IPR003593">
    <property type="entry name" value="AAA+_ATPase"/>
</dbReference>
<keyword evidence="3" id="KW-0813">Transport</keyword>
<dbReference type="PANTHER" id="PTHR24220">
    <property type="entry name" value="IMPORT ATP-BINDING PROTEIN"/>
    <property type="match status" value="1"/>
</dbReference>